<dbReference type="Proteomes" id="UP000460718">
    <property type="component" value="Unassembled WGS sequence"/>
</dbReference>
<organism evidence="5 14">
    <name type="scientific">Phytophthora fragariae</name>
    <dbReference type="NCBI Taxonomy" id="53985"/>
    <lineage>
        <taxon>Eukaryota</taxon>
        <taxon>Sar</taxon>
        <taxon>Stramenopiles</taxon>
        <taxon>Oomycota</taxon>
        <taxon>Peronosporomycetes</taxon>
        <taxon>Peronosporales</taxon>
        <taxon>Peronosporaceae</taxon>
        <taxon>Phytophthora</taxon>
    </lineage>
</organism>
<evidence type="ECO:0000313" key="6">
    <source>
        <dbReference type="EMBL" id="KAE9177005.1"/>
    </source>
</evidence>
<dbReference type="AlphaFoldDB" id="A0A6A3RGX6"/>
<evidence type="ECO:0000313" key="7">
    <source>
        <dbReference type="EMBL" id="KAE9188755.1"/>
    </source>
</evidence>
<comment type="caution">
    <text evidence="5">The sequence shown here is derived from an EMBL/GenBank/DDBJ whole genome shotgun (WGS) entry which is preliminary data.</text>
</comment>
<evidence type="ECO:0000313" key="2">
    <source>
        <dbReference type="EMBL" id="KAE8985633.1"/>
    </source>
</evidence>
<evidence type="ECO:0000313" key="11">
    <source>
        <dbReference type="Proteomes" id="UP000433483"/>
    </source>
</evidence>
<dbReference type="EMBL" id="QXGA01002471">
    <property type="protein sequence ID" value="KAE9097191.1"/>
    <property type="molecule type" value="Genomic_DNA"/>
</dbReference>
<evidence type="ECO:0000313" key="12">
    <source>
        <dbReference type="Proteomes" id="UP000437068"/>
    </source>
</evidence>
<dbReference type="EMBL" id="QXGE01002519">
    <property type="protein sequence ID" value="KAE9281202.1"/>
    <property type="molecule type" value="Genomic_DNA"/>
</dbReference>
<evidence type="ECO:0000313" key="17">
    <source>
        <dbReference type="Proteomes" id="UP000476176"/>
    </source>
</evidence>
<dbReference type="Proteomes" id="UP000441208">
    <property type="component" value="Unassembled WGS sequence"/>
</dbReference>
<dbReference type="Proteomes" id="UP000440732">
    <property type="component" value="Unassembled WGS sequence"/>
</dbReference>
<evidence type="ECO:0000313" key="15">
    <source>
        <dbReference type="Proteomes" id="UP000441208"/>
    </source>
</evidence>
<evidence type="ECO:0000313" key="1">
    <source>
        <dbReference type="EMBL" id="KAE8929595.1"/>
    </source>
</evidence>
<reference evidence="10 11" key="1">
    <citation type="submission" date="2018-08" db="EMBL/GenBank/DDBJ databases">
        <title>Genomic investigation of the strawberry pathogen Phytophthora fragariae indicates pathogenicity is determined by transcriptional variation in three key races.</title>
        <authorList>
            <person name="Adams T.M."/>
            <person name="Armitage A.D."/>
            <person name="Sobczyk M.K."/>
            <person name="Bates H.J."/>
            <person name="Dunwell J.M."/>
            <person name="Nellist C.F."/>
            <person name="Harrison R.J."/>
        </authorList>
    </citation>
    <scope>NUCLEOTIDE SEQUENCE [LARGE SCALE GENOMIC DNA]</scope>
    <source>
        <strain evidence="9 12">A4</strain>
        <strain evidence="8 13">BC-1</strain>
        <strain evidence="7 17">BC-23</strain>
        <strain evidence="6 11">NOV-27</strain>
        <strain evidence="5 14">NOV-5</strain>
        <strain evidence="4 15">NOV-71</strain>
        <strain evidence="1 10">NOV-9</strain>
        <strain evidence="3 18">ONT-3</strain>
        <strain evidence="2 16">SCRP245</strain>
    </source>
</reference>
<sequence>MCKAHRSPNRLFTHVWWCPINLFVWCFVSQTAHGCTILYVGHVHESFRPPSVCHIGVF</sequence>
<evidence type="ECO:0000313" key="3">
    <source>
        <dbReference type="EMBL" id="KAE9075712.1"/>
    </source>
</evidence>
<dbReference type="Proteomes" id="UP000488956">
    <property type="component" value="Unassembled WGS sequence"/>
</dbReference>
<evidence type="ECO:0000313" key="10">
    <source>
        <dbReference type="Proteomes" id="UP000429523"/>
    </source>
</evidence>
<accession>A0A6A3RGX6</accession>
<dbReference type="EMBL" id="QXFX01002570">
    <property type="protein sequence ID" value="KAE9075712.1"/>
    <property type="molecule type" value="Genomic_DNA"/>
</dbReference>
<keyword evidence="11" id="KW-1185">Reference proteome</keyword>
<proteinExistence type="predicted"/>
<dbReference type="Proteomes" id="UP000476176">
    <property type="component" value="Unassembled WGS sequence"/>
</dbReference>
<gene>
    <name evidence="9" type="ORF">PF001_g23881</name>
    <name evidence="8" type="ORF">PF002_g23392</name>
    <name evidence="7" type="ORF">PF004_g22411</name>
    <name evidence="6" type="ORF">PF005_g24679</name>
    <name evidence="5" type="ORF">PF006_g23629</name>
    <name evidence="4" type="ORF">PF007_g23039</name>
    <name evidence="1" type="ORF">PF009_g20289</name>
    <name evidence="3" type="ORF">PF010_g24197</name>
    <name evidence="2" type="ORF">PF011_g20312</name>
</gene>
<evidence type="ECO:0000313" key="13">
    <source>
        <dbReference type="Proteomes" id="UP000440367"/>
    </source>
</evidence>
<evidence type="ECO:0000313" key="18">
    <source>
        <dbReference type="Proteomes" id="UP000488956"/>
    </source>
</evidence>
<evidence type="ECO:0000313" key="8">
    <source>
        <dbReference type="EMBL" id="KAE9195201.1"/>
    </source>
</evidence>
<evidence type="ECO:0000313" key="16">
    <source>
        <dbReference type="Proteomes" id="UP000460718"/>
    </source>
</evidence>
<evidence type="ECO:0000313" key="14">
    <source>
        <dbReference type="Proteomes" id="UP000440732"/>
    </source>
</evidence>
<dbReference type="Proteomes" id="UP000437068">
    <property type="component" value="Unassembled WGS sequence"/>
</dbReference>
<dbReference type="EMBL" id="QXGF01001494">
    <property type="protein sequence ID" value="KAE8929595.1"/>
    <property type="molecule type" value="Genomic_DNA"/>
</dbReference>
<dbReference type="EMBL" id="QXGD01002006">
    <property type="protein sequence ID" value="KAE9195201.1"/>
    <property type="molecule type" value="Genomic_DNA"/>
</dbReference>
<evidence type="ECO:0000313" key="4">
    <source>
        <dbReference type="EMBL" id="KAE9080479.1"/>
    </source>
</evidence>
<evidence type="ECO:0000313" key="9">
    <source>
        <dbReference type="EMBL" id="KAE9281202.1"/>
    </source>
</evidence>
<name>A0A6A3RGX6_9STRA</name>
<dbReference type="EMBL" id="QXGC01002242">
    <property type="protein sequence ID" value="KAE9188755.1"/>
    <property type="molecule type" value="Genomic_DNA"/>
</dbReference>
<dbReference type="EMBL" id="QXGB01002540">
    <property type="protein sequence ID" value="KAE9177005.1"/>
    <property type="molecule type" value="Genomic_DNA"/>
</dbReference>
<dbReference type="Proteomes" id="UP000429523">
    <property type="component" value="Unassembled WGS sequence"/>
</dbReference>
<protein>
    <submittedName>
        <fullName evidence="5">Uncharacterized protein</fullName>
    </submittedName>
</protein>
<dbReference type="EMBL" id="QXFZ01002125">
    <property type="protein sequence ID" value="KAE9080479.1"/>
    <property type="molecule type" value="Genomic_DNA"/>
</dbReference>
<evidence type="ECO:0000313" key="5">
    <source>
        <dbReference type="EMBL" id="KAE9097191.1"/>
    </source>
</evidence>
<dbReference type="Proteomes" id="UP000433483">
    <property type="component" value="Unassembled WGS sequence"/>
</dbReference>
<dbReference type="Proteomes" id="UP000440367">
    <property type="component" value="Unassembled WGS sequence"/>
</dbReference>
<dbReference type="EMBL" id="QXFW01001800">
    <property type="protein sequence ID" value="KAE8985633.1"/>
    <property type="molecule type" value="Genomic_DNA"/>
</dbReference>